<dbReference type="GO" id="GO:0036503">
    <property type="term" value="P:ERAD pathway"/>
    <property type="evidence" value="ECO:0007669"/>
    <property type="project" value="TreeGrafter"/>
</dbReference>
<dbReference type="RefSeq" id="XP_049181802.1">
    <property type="nucleotide sequence ID" value="XM_049322382.1"/>
</dbReference>
<organism evidence="19 20">
    <name type="scientific">Candida oxycetoniae</name>
    <dbReference type="NCBI Taxonomy" id="497107"/>
    <lineage>
        <taxon>Eukaryota</taxon>
        <taxon>Fungi</taxon>
        <taxon>Dikarya</taxon>
        <taxon>Ascomycota</taxon>
        <taxon>Saccharomycotina</taxon>
        <taxon>Pichiomycetes</taxon>
        <taxon>Debaryomycetaceae</taxon>
        <taxon>Candida/Lodderomyces clade</taxon>
        <taxon>Candida</taxon>
    </lineage>
</organism>
<accession>A0AAI9SZV5</accession>
<evidence type="ECO:0000313" key="19">
    <source>
        <dbReference type="EMBL" id="KAI3406057.2"/>
    </source>
</evidence>
<dbReference type="AlphaFoldDB" id="A0AAI9SZV5"/>
<evidence type="ECO:0000256" key="1">
    <source>
        <dbReference type="ARBA" id="ARBA00000900"/>
    </source>
</evidence>
<protein>
    <recommendedName>
        <fullName evidence="5">RING-type E3 ubiquitin transferase</fullName>
        <ecNumber evidence="5">2.3.2.27</ecNumber>
    </recommendedName>
</protein>
<dbReference type="GeneID" id="73378893"/>
<feature type="transmembrane region" description="Helical" evidence="17">
    <location>
        <begin position="68"/>
        <end position="88"/>
    </location>
</feature>
<evidence type="ECO:0000256" key="14">
    <source>
        <dbReference type="ARBA" id="ARBA00023136"/>
    </source>
</evidence>
<dbReference type="SMART" id="SM00184">
    <property type="entry name" value="RING"/>
    <property type="match status" value="1"/>
</dbReference>
<sequence>MFLIEMTDGLKLGIFLNFVIFLFLVVNKILQLVLFGSLRMIEVEHLFEKLPIFAINLFLNLATGDNNVILNVFLIGIAMSFKVMHIIMLDRLDFLNLQIFNIVNDDDDERFQSIGVLQIVFHYLGSINFWLNFIFIGIDFALAKILVYDVFQGINSVTCLLFGFQFAVQGVENLTHFAKVLLNFYEIVFFKIRKNSRRRERAQNLNMESNENENENEIEEEEENENVEPSGNLGESNQVFMFDADDDDSEVDIVWESKPYYSKAIDISSALLTAIAYLCFIYLLTFHSGISLPLSMLHGTYSSLKKAWVQTSQLLAFIESSKRLDYQLPNATKEDLEELDSLCIICREDMYAVEEYQRLYQKPQSPRRCAKKLQCNHILHLGCLKEWMERSDSCPLCRRKVFGGPPPTFNPTPPTSAQEAPPPPPPLPPQQDIQPEQEPQQAESPESFNVSENLNSQVPDSSRENSAMSTGTTSETNSQSAENMNNTSHPYQHHTNMSSSEQGSLDRLEPTRTVPSSQSTTSSSPVVNDGGGGVFQSIRLPRSALLPPDWVLLPLQRTEEEGVDYKVSVSLQHQVNMQIRKRDNDGQLE</sequence>
<dbReference type="InterPro" id="IPR058051">
    <property type="entry name" value="Znf_RING_synoviolin"/>
</dbReference>
<evidence type="ECO:0000256" key="7">
    <source>
        <dbReference type="ARBA" id="ARBA00022692"/>
    </source>
</evidence>
<feature type="compositionally biased region" description="Polar residues" evidence="16">
    <location>
        <begin position="448"/>
        <end position="503"/>
    </location>
</feature>
<dbReference type="GO" id="GO:0061630">
    <property type="term" value="F:ubiquitin protein ligase activity"/>
    <property type="evidence" value="ECO:0007669"/>
    <property type="project" value="UniProtKB-EC"/>
</dbReference>
<keyword evidence="11" id="KW-0256">Endoplasmic reticulum</keyword>
<evidence type="ECO:0000256" key="10">
    <source>
        <dbReference type="ARBA" id="ARBA00022786"/>
    </source>
</evidence>
<dbReference type="InterPro" id="IPR057992">
    <property type="entry name" value="TPR_SYVN1_N"/>
</dbReference>
<evidence type="ECO:0000256" key="17">
    <source>
        <dbReference type="SAM" id="Phobius"/>
    </source>
</evidence>
<gene>
    <name evidence="19" type="ORF">KGF56_001276</name>
</gene>
<evidence type="ECO:0000256" key="16">
    <source>
        <dbReference type="SAM" id="MobiDB-lite"/>
    </source>
</evidence>
<feature type="transmembrane region" description="Helical" evidence="17">
    <location>
        <begin position="119"/>
        <end position="138"/>
    </location>
</feature>
<feature type="compositionally biased region" description="Pro residues" evidence="16">
    <location>
        <begin position="405"/>
        <end position="429"/>
    </location>
</feature>
<evidence type="ECO:0000256" key="6">
    <source>
        <dbReference type="ARBA" id="ARBA00022679"/>
    </source>
</evidence>
<dbReference type="Proteomes" id="UP001202479">
    <property type="component" value="Unassembled WGS sequence"/>
</dbReference>
<evidence type="ECO:0000256" key="5">
    <source>
        <dbReference type="ARBA" id="ARBA00012483"/>
    </source>
</evidence>
<evidence type="ECO:0000256" key="8">
    <source>
        <dbReference type="ARBA" id="ARBA00022723"/>
    </source>
</evidence>
<feature type="transmembrane region" description="Helical" evidence="17">
    <location>
        <begin position="12"/>
        <end position="30"/>
    </location>
</feature>
<dbReference type="InterPro" id="IPR001841">
    <property type="entry name" value="Znf_RING"/>
</dbReference>
<keyword evidence="12" id="KW-0862">Zinc</keyword>
<feature type="region of interest" description="Disordered" evidence="16">
    <location>
        <begin position="405"/>
        <end position="530"/>
    </location>
</feature>
<dbReference type="PANTHER" id="PTHR22763">
    <property type="entry name" value="RING ZINC FINGER PROTEIN"/>
    <property type="match status" value="1"/>
</dbReference>
<evidence type="ECO:0000256" key="9">
    <source>
        <dbReference type="ARBA" id="ARBA00022771"/>
    </source>
</evidence>
<keyword evidence="13 17" id="KW-1133">Transmembrane helix</keyword>
<proteinExistence type="inferred from homology"/>
<dbReference type="EMBL" id="JAHUZD010000026">
    <property type="protein sequence ID" value="KAI3406057.2"/>
    <property type="molecule type" value="Genomic_DNA"/>
</dbReference>
<dbReference type="PANTHER" id="PTHR22763:SF184">
    <property type="entry name" value="E3 UBIQUITIN-PROTEIN LIGASE SYNOVIOLIN"/>
    <property type="match status" value="1"/>
</dbReference>
<dbReference type="GO" id="GO:0005789">
    <property type="term" value="C:endoplasmic reticulum membrane"/>
    <property type="evidence" value="ECO:0007669"/>
    <property type="project" value="UniProtKB-SubCell"/>
</dbReference>
<feature type="region of interest" description="Disordered" evidence="16">
    <location>
        <begin position="201"/>
        <end position="233"/>
    </location>
</feature>
<feature type="compositionally biased region" description="Acidic residues" evidence="16">
    <location>
        <begin position="210"/>
        <end position="226"/>
    </location>
</feature>
<evidence type="ECO:0000256" key="3">
    <source>
        <dbReference type="ARBA" id="ARBA00004906"/>
    </source>
</evidence>
<comment type="similarity">
    <text evidence="4">Belongs to the HRD1 family.</text>
</comment>
<dbReference type="EC" id="2.3.2.27" evidence="5"/>
<comment type="catalytic activity">
    <reaction evidence="1">
        <text>S-ubiquitinyl-[E2 ubiquitin-conjugating enzyme]-L-cysteine + [acceptor protein]-L-lysine = [E2 ubiquitin-conjugating enzyme]-L-cysteine + N(6)-ubiquitinyl-[acceptor protein]-L-lysine.</text>
        <dbReference type="EC" id="2.3.2.27"/>
    </reaction>
</comment>
<dbReference type="Pfam" id="PF25563">
    <property type="entry name" value="TPR_SYVN1_N"/>
    <property type="match status" value="1"/>
</dbReference>
<dbReference type="SUPFAM" id="SSF57850">
    <property type="entry name" value="RING/U-box"/>
    <property type="match status" value="1"/>
</dbReference>
<dbReference type="InterPro" id="IPR024766">
    <property type="entry name" value="Znf_RING_H2"/>
</dbReference>
<keyword evidence="7 17" id="KW-0812">Transmembrane</keyword>
<name>A0AAI9SZV5_9ASCO</name>
<evidence type="ECO:0000256" key="13">
    <source>
        <dbReference type="ARBA" id="ARBA00022989"/>
    </source>
</evidence>
<evidence type="ECO:0000256" key="15">
    <source>
        <dbReference type="PROSITE-ProRule" id="PRU00175"/>
    </source>
</evidence>
<evidence type="ECO:0000256" key="12">
    <source>
        <dbReference type="ARBA" id="ARBA00022833"/>
    </source>
</evidence>
<evidence type="ECO:0000256" key="4">
    <source>
        <dbReference type="ARBA" id="ARBA00010089"/>
    </source>
</evidence>
<feature type="domain" description="RING-type" evidence="18">
    <location>
        <begin position="343"/>
        <end position="398"/>
    </location>
</feature>
<comment type="caution">
    <text evidence="19">The sequence shown here is derived from an EMBL/GenBank/DDBJ whole genome shotgun (WGS) entry which is preliminary data.</text>
</comment>
<dbReference type="Gene3D" id="3.30.40.10">
    <property type="entry name" value="Zinc/RING finger domain, C3HC4 (zinc finger)"/>
    <property type="match status" value="1"/>
</dbReference>
<dbReference type="InterPro" id="IPR050731">
    <property type="entry name" value="HRD1_E3_ubiq-ligases"/>
</dbReference>
<dbReference type="InterPro" id="IPR013083">
    <property type="entry name" value="Znf_RING/FYVE/PHD"/>
</dbReference>
<dbReference type="PROSITE" id="PS50089">
    <property type="entry name" value="ZF_RING_2"/>
    <property type="match status" value="1"/>
</dbReference>
<feature type="transmembrane region" description="Helical" evidence="17">
    <location>
        <begin position="267"/>
        <end position="286"/>
    </location>
</feature>
<keyword evidence="10" id="KW-0833">Ubl conjugation pathway</keyword>
<dbReference type="CDD" id="cd16479">
    <property type="entry name" value="RING-H2_synoviolin"/>
    <property type="match status" value="1"/>
</dbReference>
<keyword evidence="9 15" id="KW-0863">Zinc-finger</keyword>
<feature type="compositionally biased region" description="Low complexity" evidence="16">
    <location>
        <begin position="511"/>
        <end position="527"/>
    </location>
</feature>
<keyword evidence="8" id="KW-0479">Metal-binding</keyword>
<evidence type="ECO:0000256" key="2">
    <source>
        <dbReference type="ARBA" id="ARBA00004477"/>
    </source>
</evidence>
<evidence type="ECO:0000256" key="11">
    <source>
        <dbReference type="ARBA" id="ARBA00022824"/>
    </source>
</evidence>
<comment type="pathway">
    <text evidence="3">Protein modification; protein ubiquitination.</text>
</comment>
<feature type="compositionally biased region" description="Low complexity" evidence="16">
    <location>
        <begin position="430"/>
        <end position="447"/>
    </location>
</feature>
<keyword evidence="6" id="KW-0808">Transferase</keyword>
<keyword evidence="20" id="KW-1185">Reference proteome</keyword>
<evidence type="ECO:0000313" key="20">
    <source>
        <dbReference type="Proteomes" id="UP001202479"/>
    </source>
</evidence>
<dbReference type="GO" id="GO:0008270">
    <property type="term" value="F:zinc ion binding"/>
    <property type="evidence" value="ECO:0007669"/>
    <property type="project" value="UniProtKB-KW"/>
</dbReference>
<keyword evidence="14 17" id="KW-0472">Membrane</keyword>
<dbReference type="GO" id="GO:0043161">
    <property type="term" value="P:proteasome-mediated ubiquitin-dependent protein catabolic process"/>
    <property type="evidence" value="ECO:0007669"/>
    <property type="project" value="TreeGrafter"/>
</dbReference>
<dbReference type="Pfam" id="PF12678">
    <property type="entry name" value="zf-rbx1"/>
    <property type="match status" value="1"/>
</dbReference>
<comment type="subcellular location">
    <subcellularLocation>
        <location evidence="2">Endoplasmic reticulum membrane</location>
        <topology evidence="2">Multi-pass membrane protein</topology>
    </subcellularLocation>
</comment>
<evidence type="ECO:0000259" key="18">
    <source>
        <dbReference type="PROSITE" id="PS50089"/>
    </source>
</evidence>
<reference evidence="19" key="1">
    <citation type="journal article" date="2022" name="DNA Res.">
        <title>Genome analysis of five recently described species of the CUG-Ser clade uncovers Candida theae as a new hybrid lineage with pathogenic potential in the Candida parapsilosis species complex.</title>
        <authorList>
            <person name="Mixao V."/>
            <person name="Del Olmo V."/>
            <person name="Hegedusova E."/>
            <person name="Saus E."/>
            <person name="Pryszcz L."/>
            <person name="Cillingova A."/>
            <person name="Nosek J."/>
            <person name="Gabaldon T."/>
        </authorList>
    </citation>
    <scope>NUCLEOTIDE SEQUENCE</scope>
    <source>
        <strain evidence="19">CBS 10844</strain>
    </source>
</reference>